<feature type="chain" id="PRO_5015148559" evidence="1">
    <location>
        <begin position="20"/>
        <end position="204"/>
    </location>
</feature>
<proteinExistence type="predicted"/>
<evidence type="ECO:0000256" key="1">
    <source>
        <dbReference type="SAM" id="SignalP"/>
    </source>
</evidence>
<dbReference type="OrthoDB" id="663227at2"/>
<reference evidence="2 3" key="1">
    <citation type="submission" date="2018-03" db="EMBL/GenBank/DDBJ databases">
        <title>Genomic Encyclopedia of Type Strains, Phase III (KMG-III): the genomes of soil and plant-associated and newly described type strains.</title>
        <authorList>
            <person name="Whitman W."/>
        </authorList>
    </citation>
    <scope>NUCLEOTIDE SEQUENCE [LARGE SCALE GENOMIC DNA]</scope>
    <source>
        <strain evidence="2 3">CGMCC 1.12700</strain>
    </source>
</reference>
<protein>
    <submittedName>
        <fullName evidence="2">Uncharacterized protein</fullName>
    </submittedName>
</protein>
<comment type="caution">
    <text evidence="2">The sequence shown here is derived from an EMBL/GenBank/DDBJ whole genome shotgun (WGS) entry which is preliminary data.</text>
</comment>
<keyword evidence="3" id="KW-1185">Reference proteome</keyword>
<dbReference type="AlphaFoldDB" id="A0A2P8D4L3"/>
<gene>
    <name evidence="2" type="ORF">B0I18_104262</name>
</gene>
<sequence length="204" mass="23576">MRISFVVVLALLLSFSACKEKQNSTSAKKEPVADTTGQVVDTTSGETYFSIRAFFDDQWTTRKGMPYTLLRVEKNDGRTDSAFADLDSLLWQELRGPFDRADISDKKFAGLYNFEMFDDEATQTSNLNFDAKKPELYMQKMYITVDQFSRRVQSVYIETRATGEGYTHSQKLNYIPDRIIQIQDFETPAGAPARHRTVEYRYKY</sequence>
<keyword evidence="1" id="KW-0732">Signal</keyword>
<dbReference type="Proteomes" id="UP000240572">
    <property type="component" value="Unassembled WGS sequence"/>
</dbReference>
<dbReference type="PROSITE" id="PS51257">
    <property type="entry name" value="PROKAR_LIPOPROTEIN"/>
    <property type="match status" value="1"/>
</dbReference>
<evidence type="ECO:0000313" key="2">
    <source>
        <dbReference type="EMBL" id="PSK92164.1"/>
    </source>
</evidence>
<dbReference type="RefSeq" id="WP_106523227.1">
    <property type="nucleotide sequence ID" value="NZ_PYGD01000004.1"/>
</dbReference>
<evidence type="ECO:0000313" key="3">
    <source>
        <dbReference type="Proteomes" id="UP000240572"/>
    </source>
</evidence>
<name>A0A2P8D4L3_9BACT</name>
<organism evidence="2 3">
    <name type="scientific">Taibaiella chishuiensis</name>
    <dbReference type="NCBI Taxonomy" id="1434707"/>
    <lineage>
        <taxon>Bacteria</taxon>
        <taxon>Pseudomonadati</taxon>
        <taxon>Bacteroidota</taxon>
        <taxon>Chitinophagia</taxon>
        <taxon>Chitinophagales</taxon>
        <taxon>Chitinophagaceae</taxon>
        <taxon>Taibaiella</taxon>
    </lineage>
</organism>
<feature type="signal peptide" evidence="1">
    <location>
        <begin position="1"/>
        <end position="19"/>
    </location>
</feature>
<dbReference type="EMBL" id="PYGD01000004">
    <property type="protein sequence ID" value="PSK92164.1"/>
    <property type="molecule type" value="Genomic_DNA"/>
</dbReference>
<accession>A0A2P8D4L3</accession>